<feature type="region of interest" description="Disordered" evidence="1">
    <location>
        <begin position="29"/>
        <end position="52"/>
    </location>
</feature>
<proteinExistence type="predicted"/>
<keyword evidence="2" id="KW-0732">Signal</keyword>
<accession>A0A1M5RUC6</accession>
<evidence type="ECO:0000313" key="3">
    <source>
        <dbReference type="EMBL" id="SHH29761.1"/>
    </source>
</evidence>
<dbReference type="AlphaFoldDB" id="A0A1M5RUC6"/>
<gene>
    <name evidence="3" type="ORF">SAMN05444003_2694</name>
</gene>
<reference evidence="3 4" key="1">
    <citation type="submission" date="2016-11" db="EMBL/GenBank/DDBJ databases">
        <authorList>
            <person name="Jaros S."/>
            <person name="Januszkiewicz K."/>
            <person name="Wedrychowicz H."/>
        </authorList>
    </citation>
    <scope>NUCLEOTIDE SEQUENCE [LARGE SCALE GENOMIC DNA]</scope>
    <source>
        <strain evidence="3 4">DSM 28715</strain>
    </source>
</reference>
<keyword evidence="4" id="KW-1185">Reference proteome</keyword>
<feature type="chain" id="PRO_5012070372" description="Transferrin-binding protein B C-lobe/N-lobe beta barrel domain-containing protein" evidence="2">
    <location>
        <begin position="24"/>
        <end position="237"/>
    </location>
</feature>
<evidence type="ECO:0000256" key="2">
    <source>
        <dbReference type="SAM" id="SignalP"/>
    </source>
</evidence>
<evidence type="ECO:0000256" key="1">
    <source>
        <dbReference type="SAM" id="MobiDB-lite"/>
    </source>
</evidence>
<organism evidence="3 4">
    <name type="scientific">Cognatiyoonia sediminum</name>
    <dbReference type="NCBI Taxonomy" id="1508389"/>
    <lineage>
        <taxon>Bacteria</taxon>
        <taxon>Pseudomonadati</taxon>
        <taxon>Pseudomonadota</taxon>
        <taxon>Alphaproteobacteria</taxon>
        <taxon>Rhodobacterales</taxon>
        <taxon>Paracoccaceae</taxon>
        <taxon>Cognatiyoonia</taxon>
    </lineage>
</organism>
<dbReference type="OrthoDB" id="9866522at2"/>
<evidence type="ECO:0008006" key="5">
    <source>
        <dbReference type="Google" id="ProtNLM"/>
    </source>
</evidence>
<name>A0A1M5RUC6_9RHOB</name>
<dbReference type="EMBL" id="FQXB01000005">
    <property type="protein sequence ID" value="SHH29761.1"/>
    <property type="molecule type" value="Genomic_DNA"/>
</dbReference>
<sequence>MTRIATKLTTTGLGLIAVLGLSACGGSSMSPTTGPGAGPGTGPGGNPALEPNVGDATEVQAIRDSINEGLGFRENDNLFGPRNGDAVYSGQWITGLEIENQPEVNALVGEVRMLVDIGGGRNPVSGEISNLNTLQNNRAIELLTGDLDISGNIGGINRRFDSGAEFLGTVSGYFGGDTLENLQINADVSGGWRDSIVGGDPGNVIAGRTTGTANGTPGLGLVDITNGQFRADRDSGT</sequence>
<feature type="signal peptide" evidence="2">
    <location>
        <begin position="1"/>
        <end position="23"/>
    </location>
</feature>
<protein>
    <recommendedName>
        <fullName evidence="5">Transferrin-binding protein B C-lobe/N-lobe beta barrel domain-containing protein</fullName>
    </recommendedName>
</protein>
<evidence type="ECO:0000313" key="4">
    <source>
        <dbReference type="Proteomes" id="UP000184074"/>
    </source>
</evidence>
<dbReference type="PROSITE" id="PS51257">
    <property type="entry name" value="PROKAR_LIPOPROTEIN"/>
    <property type="match status" value="1"/>
</dbReference>
<dbReference type="RefSeq" id="WP_072901936.1">
    <property type="nucleotide sequence ID" value="NZ_FQXB01000005.1"/>
</dbReference>
<dbReference type="Proteomes" id="UP000184074">
    <property type="component" value="Unassembled WGS sequence"/>
</dbReference>
<feature type="compositionally biased region" description="Gly residues" evidence="1">
    <location>
        <begin position="35"/>
        <end position="45"/>
    </location>
</feature>